<dbReference type="Gene3D" id="3.60.21.10">
    <property type="match status" value="1"/>
</dbReference>
<dbReference type="PANTHER" id="PTHR42850">
    <property type="entry name" value="METALLOPHOSPHOESTERASE"/>
    <property type="match status" value="1"/>
</dbReference>
<accession>A0A059FS18</accession>
<dbReference type="InterPro" id="IPR006186">
    <property type="entry name" value="Ser/Thr-sp_prot-phosphatase"/>
</dbReference>
<dbReference type="InterPro" id="IPR029052">
    <property type="entry name" value="Metallo-depent_PP-like"/>
</dbReference>
<dbReference type="CDD" id="cd00144">
    <property type="entry name" value="MPP_PPP_family"/>
    <property type="match status" value="1"/>
</dbReference>
<evidence type="ECO:0000313" key="2">
    <source>
        <dbReference type="EMBL" id="KCZ93407.1"/>
    </source>
</evidence>
<dbReference type="AlphaFoldDB" id="A0A059FS18"/>
<gene>
    <name evidence="2" type="ORF">HJO_06110</name>
</gene>
<dbReference type="SUPFAM" id="SSF56300">
    <property type="entry name" value="Metallo-dependent phosphatases"/>
    <property type="match status" value="1"/>
</dbReference>
<dbReference type="GO" id="GO:0008803">
    <property type="term" value="F:bis(5'-nucleosyl)-tetraphosphatase (symmetrical) activity"/>
    <property type="evidence" value="ECO:0007669"/>
    <property type="project" value="TreeGrafter"/>
</dbReference>
<dbReference type="Pfam" id="PF00149">
    <property type="entry name" value="Metallophos"/>
    <property type="match status" value="1"/>
</dbReference>
<dbReference type="OrthoDB" id="9807890at2"/>
<dbReference type="InterPro" id="IPR050126">
    <property type="entry name" value="Ap4A_hydrolase"/>
</dbReference>
<protein>
    <submittedName>
        <fullName evidence="2">Metallophosphoesterase</fullName>
    </submittedName>
</protein>
<dbReference type="PANTHER" id="PTHR42850:SF4">
    <property type="entry name" value="ZINC-DEPENDENT ENDOPOLYPHOSPHATASE"/>
    <property type="match status" value="1"/>
</dbReference>
<dbReference type="GO" id="GO:0016791">
    <property type="term" value="F:phosphatase activity"/>
    <property type="evidence" value="ECO:0007669"/>
    <property type="project" value="TreeGrafter"/>
</dbReference>
<dbReference type="STRING" id="1280950.HJO_06110"/>
<dbReference type="RefSeq" id="WP_035615390.1">
    <property type="nucleotide sequence ID" value="NZ_ARYK01000002.1"/>
</dbReference>
<dbReference type="PROSITE" id="PS00125">
    <property type="entry name" value="SER_THR_PHOSPHATASE"/>
    <property type="match status" value="1"/>
</dbReference>
<organism evidence="2 3">
    <name type="scientific">Hyphomonas johnsonii MHS-2</name>
    <dbReference type="NCBI Taxonomy" id="1280950"/>
    <lineage>
        <taxon>Bacteria</taxon>
        <taxon>Pseudomonadati</taxon>
        <taxon>Pseudomonadota</taxon>
        <taxon>Alphaproteobacteria</taxon>
        <taxon>Hyphomonadales</taxon>
        <taxon>Hyphomonadaceae</taxon>
        <taxon>Hyphomonas</taxon>
    </lineage>
</organism>
<feature type="domain" description="Serine/threonine specific protein phosphatases" evidence="1">
    <location>
        <begin position="75"/>
        <end position="80"/>
    </location>
</feature>
<sequence length="234" mass="26292">MRQMINYAIGDVHGEAERLHLLHGIIFDHQRSCFPDRDMTIIHIGDYVDRGPDSCGVVEAVRTLEAVAPCPVISLRGNHEQMMLDALSNANPGAYATWLTNGGRKTLTSYEKRGWDRVPTSHIEWLEALPSIYRDEEARLIFVHAGIDVATYPNCADSVRLWTRQEHFFNSDTWQNPALDGWRVVHGHTPTDDFCPEISGALQRRINIDTGAVYGGRLTAAIIAPEEPIRFVST</sequence>
<keyword evidence="3" id="KW-1185">Reference proteome</keyword>
<dbReference type="InterPro" id="IPR004843">
    <property type="entry name" value="Calcineurin-like_PHP"/>
</dbReference>
<evidence type="ECO:0000259" key="1">
    <source>
        <dbReference type="PROSITE" id="PS00125"/>
    </source>
</evidence>
<proteinExistence type="predicted"/>
<dbReference type="PATRIC" id="fig|1280950.3.peg.1230"/>
<dbReference type="Proteomes" id="UP000025171">
    <property type="component" value="Unassembled WGS sequence"/>
</dbReference>
<comment type="caution">
    <text evidence="2">The sequence shown here is derived from an EMBL/GenBank/DDBJ whole genome shotgun (WGS) entry which is preliminary data.</text>
</comment>
<dbReference type="GO" id="GO:0110154">
    <property type="term" value="P:RNA decapping"/>
    <property type="evidence" value="ECO:0007669"/>
    <property type="project" value="TreeGrafter"/>
</dbReference>
<dbReference type="EMBL" id="ARYK01000002">
    <property type="protein sequence ID" value="KCZ93407.1"/>
    <property type="molecule type" value="Genomic_DNA"/>
</dbReference>
<evidence type="ECO:0000313" key="3">
    <source>
        <dbReference type="Proteomes" id="UP000025171"/>
    </source>
</evidence>
<name>A0A059FS18_9PROT</name>
<dbReference type="eggNOG" id="COG0639">
    <property type="taxonomic scope" value="Bacteria"/>
</dbReference>
<reference evidence="2 3" key="1">
    <citation type="journal article" date="2014" name="Antonie Van Leeuwenhoek">
        <title>Hyphomonas beringensis sp. nov. and Hyphomonas chukchiensis sp. nov., isolated from surface seawater of the Bering Sea and Chukchi Sea.</title>
        <authorList>
            <person name="Li C."/>
            <person name="Lai Q."/>
            <person name="Li G."/>
            <person name="Dong C."/>
            <person name="Wang J."/>
            <person name="Liao Y."/>
            <person name="Shao Z."/>
        </authorList>
    </citation>
    <scope>NUCLEOTIDE SEQUENCE [LARGE SCALE GENOMIC DNA]</scope>
    <source>
        <strain evidence="2 3">MHS-2</strain>
    </source>
</reference>
<dbReference type="GO" id="GO:0005737">
    <property type="term" value="C:cytoplasm"/>
    <property type="evidence" value="ECO:0007669"/>
    <property type="project" value="TreeGrafter"/>
</dbReference>